<name>A0A7J9MEG6_GOSSC</name>
<dbReference type="InterPro" id="IPR050620">
    <property type="entry name" value="Thioredoxin_H-type-like"/>
</dbReference>
<dbReference type="PANTHER" id="PTHR10438">
    <property type="entry name" value="THIOREDOXIN"/>
    <property type="match status" value="1"/>
</dbReference>
<dbReference type="PROSITE" id="PS51352">
    <property type="entry name" value="THIOREDOXIN_2"/>
    <property type="match status" value="1"/>
</dbReference>
<dbReference type="InterPro" id="IPR013766">
    <property type="entry name" value="Thioredoxin_domain"/>
</dbReference>
<reference evidence="2 3" key="1">
    <citation type="journal article" date="2019" name="Genome Biol. Evol.">
        <title>Insights into the evolution of the New World diploid cottons (Gossypium, subgenus Houzingenia) based on genome sequencing.</title>
        <authorList>
            <person name="Grover C.E."/>
            <person name="Arick M.A. 2nd"/>
            <person name="Thrash A."/>
            <person name="Conover J.L."/>
            <person name="Sanders W.S."/>
            <person name="Peterson D.G."/>
            <person name="Frelichowski J.E."/>
            <person name="Scheffler J.A."/>
            <person name="Scheffler B.E."/>
            <person name="Wendel J.F."/>
        </authorList>
    </citation>
    <scope>NUCLEOTIDE SEQUENCE [LARGE SCALE GENOMIC DNA]</scope>
    <source>
        <strain evidence="2">1</strain>
        <tissue evidence="2">Leaf</tissue>
    </source>
</reference>
<dbReference type="EMBL" id="JABFAF010000010">
    <property type="protein sequence ID" value="MBA0869515.1"/>
    <property type="molecule type" value="Genomic_DNA"/>
</dbReference>
<gene>
    <name evidence="2" type="ORF">Goshw_029223</name>
</gene>
<dbReference type="SUPFAM" id="SSF52833">
    <property type="entry name" value="Thioredoxin-like"/>
    <property type="match status" value="1"/>
</dbReference>
<dbReference type="CDD" id="cd02947">
    <property type="entry name" value="TRX_family"/>
    <property type="match status" value="1"/>
</dbReference>
<keyword evidence="3" id="KW-1185">Reference proteome</keyword>
<proteinExistence type="predicted"/>
<comment type="caution">
    <text evidence="2">The sequence shown here is derived from an EMBL/GenBank/DDBJ whole genome shotgun (WGS) entry which is preliminary data.</text>
</comment>
<dbReference type="Pfam" id="PF00085">
    <property type="entry name" value="Thioredoxin"/>
    <property type="match status" value="1"/>
</dbReference>
<dbReference type="OrthoDB" id="2121326at2759"/>
<dbReference type="PANTHER" id="PTHR10438:SF394">
    <property type="entry name" value="THIOREDOXIN-LIKE PROTEIN CXXS2-RELATED"/>
    <property type="match status" value="1"/>
</dbReference>
<dbReference type="Gene3D" id="3.40.30.10">
    <property type="entry name" value="Glutaredoxin"/>
    <property type="match status" value="1"/>
</dbReference>
<dbReference type="Proteomes" id="UP000593576">
    <property type="component" value="Unassembled WGS sequence"/>
</dbReference>
<evidence type="ECO:0000259" key="1">
    <source>
        <dbReference type="PROSITE" id="PS51352"/>
    </source>
</evidence>
<organism evidence="2 3">
    <name type="scientific">Gossypium schwendimanii</name>
    <name type="common">Cotton</name>
    <dbReference type="NCBI Taxonomy" id="34291"/>
    <lineage>
        <taxon>Eukaryota</taxon>
        <taxon>Viridiplantae</taxon>
        <taxon>Streptophyta</taxon>
        <taxon>Embryophyta</taxon>
        <taxon>Tracheophyta</taxon>
        <taxon>Spermatophyta</taxon>
        <taxon>Magnoliopsida</taxon>
        <taxon>eudicotyledons</taxon>
        <taxon>Gunneridae</taxon>
        <taxon>Pentapetalae</taxon>
        <taxon>rosids</taxon>
        <taxon>malvids</taxon>
        <taxon>Malvales</taxon>
        <taxon>Malvaceae</taxon>
        <taxon>Malvoideae</taxon>
        <taxon>Gossypium</taxon>
    </lineage>
</organism>
<feature type="domain" description="Thioredoxin" evidence="1">
    <location>
        <begin position="43"/>
        <end position="169"/>
    </location>
</feature>
<evidence type="ECO:0000313" key="3">
    <source>
        <dbReference type="Proteomes" id="UP000593576"/>
    </source>
</evidence>
<protein>
    <recommendedName>
        <fullName evidence="1">Thioredoxin domain-containing protein</fullName>
    </recommendedName>
</protein>
<sequence length="173" mass="19380">MLNNTEFRNSNIPSSALCNGISMNTLRQKSLLNRPAFLRIFKCLYGDSKDEEELYSELTGKNVHIITTIQSWEEKLTEATRDGKILVANFSTPWSGPCRSIAPTYGELADKYPSLMFLTVDVDTLAEFSTSWEISATPTFFFIKEGRQVDKFVGADKVQLPKKIAAVANATRV</sequence>
<dbReference type="AlphaFoldDB" id="A0A7J9MEG6"/>
<accession>A0A7J9MEG6</accession>
<dbReference type="InterPro" id="IPR036249">
    <property type="entry name" value="Thioredoxin-like_sf"/>
</dbReference>
<evidence type="ECO:0000313" key="2">
    <source>
        <dbReference type="EMBL" id="MBA0869515.1"/>
    </source>
</evidence>